<feature type="compositionally biased region" description="Basic and acidic residues" evidence="5">
    <location>
        <begin position="35"/>
        <end position="133"/>
    </location>
</feature>
<dbReference type="RefSeq" id="WP_183296413.1">
    <property type="nucleotide sequence ID" value="NZ_JACHVX010000003.1"/>
</dbReference>
<evidence type="ECO:0000256" key="4">
    <source>
        <dbReference type="PROSITE-ProRule" id="PRU00335"/>
    </source>
</evidence>
<feature type="region of interest" description="Disordered" evidence="5">
    <location>
        <begin position="1"/>
        <end position="133"/>
    </location>
</feature>
<comment type="caution">
    <text evidence="7">The sequence shown here is derived from an EMBL/GenBank/DDBJ whole genome shotgun (WGS) entry which is preliminary data.</text>
</comment>
<dbReference type="Gene3D" id="1.10.10.60">
    <property type="entry name" value="Homeodomain-like"/>
    <property type="match status" value="1"/>
</dbReference>
<name>A0A7W4UHD4_9CELL</name>
<organism evidence="7 8">
    <name type="scientific">Cellulomonas cellasea</name>
    <dbReference type="NCBI Taxonomy" id="43670"/>
    <lineage>
        <taxon>Bacteria</taxon>
        <taxon>Bacillati</taxon>
        <taxon>Actinomycetota</taxon>
        <taxon>Actinomycetes</taxon>
        <taxon>Micrococcales</taxon>
        <taxon>Cellulomonadaceae</taxon>
        <taxon>Cellulomonas</taxon>
    </lineage>
</organism>
<evidence type="ECO:0000313" key="7">
    <source>
        <dbReference type="EMBL" id="MBB2923598.1"/>
    </source>
</evidence>
<evidence type="ECO:0000256" key="3">
    <source>
        <dbReference type="ARBA" id="ARBA00023163"/>
    </source>
</evidence>
<dbReference type="InterPro" id="IPR009057">
    <property type="entry name" value="Homeodomain-like_sf"/>
</dbReference>
<evidence type="ECO:0000256" key="1">
    <source>
        <dbReference type="ARBA" id="ARBA00023015"/>
    </source>
</evidence>
<protein>
    <submittedName>
        <fullName evidence="7">AcrR family transcriptional regulator</fullName>
    </submittedName>
</protein>
<keyword evidence="1" id="KW-0805">Transcription regulation</keyword>
<keyword evidence="3" id="KW-0804">Transcription</keyword>
<dbReference type="InterPro" id="IPR004111">
    <property type="entry name" value="Repressor_TetR_C"/>
</dbReference>
<proteinExistence type="predicted"/>
<dbReference type="Proteomes" id="UP000518206">
    <property type="component" value="Unassembled WGS sequence"/>
</dbReference>
<dbReference type="InterPro" id="IPR036271">
    <property type="entry name" value="Tet_transcr_reg_TetR-rel_C_sf"/>
</dbReference>
<dbReference type="SUPFAM" id="SSF48498">
    <property type="entry name" value="Tetracyclin repressor-like, C-terminal domain"/>
    <property type="match status" value="1"/>
</dbReference>
<dbReference type="PROSITE" id="PS50977">
    <property type="entry name" value="HTH_TETR_2"/>
    <property type="match status" value="1"/>
</dbReference>
<sequence>MSAHEQDPTGAPDDAPRGASVGSAADGSEVGDGSEVAHEREVAVEREAQAARREAELLRRDREKAQQAAAKETERLRRDREKAAQTAAKEAERARRDQERAERAAAKETQRARAEQERELQQAERDAARAQREAEKAVQAAALAQQRAAREVAEARRRAARAGLAPADDAPERPVRLPRDVEILWRAAEPPRRGPRPSLTLDRIAEAAVALADAEGLGAVSMARLAESLGFTTMSLYRYVSSKDEVLALMADSAVGPPPEHEPGAPAGWRPRLEQLVRAQGPVLRAHPWLAQSDAALHATGPHRLAWMEAMVGALDGTGLHAAEKLGVAALLASHALSEARLANEFTAYERAAAEPQDDDPPRVADYGAIIAALARPDEHPALAAAVDEGAFAFDGPPDDPDLDFGARLILDGVAALVRARSDG</sequence>
<reference evidence="7 8" key="1">
    <citation type="submission" date="2020-08" db="EMBL/GenBank/DDBJ databases">
        <title>The Agave Microbiome: Exploring the role of microbial communities in plant adaptations to desert environments.</title>
        <authorList>
            <person name="Partida-Martinez L.P."/>
        </authorList>
    </citation>
    <scope>NUCLEOTIDE SEQUENCE [LARGE SCALE GENOMIC DNA]</scope>
    <source>
        <strain evidence="7 8">RAS26</strain>
    </source>
</reference>
<feature type="domain" description="HTH tetR-type" evidence="6">
    <location>
        <begin position="198"/>
        <end position="258"/>
    </location>
</feature>
<evidence type="ECO:0000256" key="5">
    <source>
        <dbReference type="SAM" id="MobiDB-lite"/>
    </source>
</evidence>
<dbReference type="Pfam" id="PF00440">
    <property type="entry name" value="TetR_N"/>
    <property type="match status" value="1"/>
</dbReference>
<reference evidence="7 8" key="2">
    <citation type="submission" date="2020-08" db="EMBL/GenBank/DDBJ databases">
        <authorList>
            <person name="Partida-Martinez L."/>
            <person name="Huntemann M."/>
            <person name="Clum A."/>
            <person name="Wang J."/>
            <person name="Palaniappan K."/>
            <person name="Ritter S."/>
            <person name="Chen I.-M."/>
            <person name="Stamatis D."/>
            <person name="Reddy T."/>
            <person name="O'Malley R."/>
            <person name="Daum C."/>
            <person name="Shapiro N."/>
            <person name="Ivanova N."/>
            <person name="Kyrpides N."/>
            <person name="Woyke T."/>
        </authorList>
    </citation>
    <scope>NUCLEOTIDE SEQUENCE [LARGE SCALE GENOMIC DNA]</scope>
    <source>
        <strain evidence="7 8">RAS26</strain>
    </source>
</reference>
<evidence type="ECO:0000313" key="8">
    <source>
        <dbReference type="Proteomes" id="UP000518206"/>
    </source>
</evidence>
<dbReference type="InterPro" id="IPR001647">
    <property type="entry name" value="HTH_TetR"/>
</dbReference>
<gene>
    <name evidence="7" type="ORF">FHR80_002523</name>
</gene>
<dbReference type="EMBL" id="JACHVX010000003">
    <property type="protein sequence ID" value="MBB2923598.1"/>
    <property type="molecule type" value="Genomic_DNA"/>
</dbReference>
<dbReference type="GO" id="GO:0045892">
    <property type="term" value="P:negative regulation of DNA-templated transcription"/>
    <property type="evidence" value="ECO:0007669"/>
    <property type="project" value="InterPro"/>
</dbReference>
<evidence type="ECO:0000256" key="2">
    <source>
        <dbReference type="ARBA" id="ARBA00023125"/>
    </source>
</evidence>
<feature type="DNA-binding region" description="H-T-H motif" evidence="4">
    <location>
        <begin position="221"/>
        <end position="240"/>
    </location>
</feature>
<dbReference type="AlphaFoldDB" id="A0A7W4UHD4"/>
<evidence type="ECO:0000259" key="6">
    <source>
        <dbReference type="PROSITE" id="PS50977"/>
    </source>
</evidence>
<dbReference type="SUPFAM" id="SSF46689">
    <property type="entry name" value="Homeodomain-like"/>
    <property type="match status" value="1"/>
</dbReference>
<accession>A0A7W4UHD4</accession>
<dbReference type="GO" id="GO:0003677">
    <property type="term" value="F:DNA binding"/>
    <property type="evidence" value="ECO:0007669"/>
    <property type="project" value="UniProtKB-UniRule"/>
</dbReference>
<dbReference type="Pfam" id="PF02909">
    <property type="entry name" value="TetR_C_1"/>
    <property type="match status" value="1"/>
</dbReference>
<keyword evidence="2 4" id="KW-0238">DNA-binding</keyword>
<dbReference type="Gene3D" id="1.10.357.10">
    <property type="entry name" value="Tetracycline Repressor, domain 2"/>
    <property type="match status" value="1"/>
</dbReference>